<dbReference type="RefSeq" id="WP_155582407.1">
    <property type="nucleotide sequence ID" value="NZ_JBHSTH010000013.1"/>
</dbReference>
<evidence type="ECO:0000313" key="2">
    <source>
        <dbReference type="Proteomes" id="UP000438196"/>
    </source>
</evidence>
<dbReference type="Proteomes" id="UP000438196">
    <property type="component" value="Unassembled WGS sequence"/>
</dbReference>
<protein>
    <submittedName>
        <fullName evidence="1">Uncharacterized protein</fullName>
    </submittedName>
</protein>
<dbReference type="EMBL" id="WNNK01000004">
    <property type="protein sequence ID" value="MUF04041.1"/>
    <property type="molecule type" value="Genomic_DNA"/>
</dbReference>
<dbReference type="AlphaFoldDB" id="A0A6I3W7X4"/>
<accession>A0A6I3W7X4</accession>
<proteinExistence type="predicted"/>
<name>A0A6I3W7X4_9PSED</name>
<sequence>MDSIKNAQCKVCSQTFELDAQQQAFIAPLVAKGQKFIMIKCPCCGSSTQYVKVAENASAEDQSKNYRCPITQCSGWVDLIDNQPPPFWGCGECGSVWYEEKNLQKEITNIIALHPYRGGSYKKVNGRWLPADLSSEPANYEELVRKEPADDHDELVRG</sequence>
<gene>
    <name evidence="1" type="ORF">GNF76_06815</name>
</gene>
<evidence type="ECO:0000313" key="1">
    <source>
        <dbReference type="EMBL" id="MUF04041.1"/>
    </source>
</evidence>
<reference evidence="1 2" key="1">
    <citation type="submission" date="2019-11" db="EMBL/GenBank/DDBJ databases">
        <title>Pseudomonas karstica sp. nov. and Pseudomonas spelaei sp. nov. from karst caves.</title>
        <authorList>
            <person name="Zeman M."/>
        </authorList>
    </citation>
    <scope>NUCLEOTIDE SEQUENCE [LARGE SCALE GENOMIC DNA]</scope>
    <source>
        <strain evidence="1 2">CCM 7893</strain>
    </source>
</reference>
<organism evidence="1 2">
    <name type="scientific">Pseudomonas spelaei</name>
    <dbReference type="NCBI Taxonomy" id="1055469"/>
    <lineage>
        <taxon>Bacteria</taxon>
        <taxon>Pseudomonadati</taxon>
        <taxon>Pseudomonadota</taxon>
        <taxon>Gammaproteobacteria</taxon>
        <taxon>Pseudomonadales</taxon>
        <taxon>Pseudomonadaceae</taxon>
        <taxon>Pseudomonas</taxon>
    </lineage>
</organism>
<comment type="caution">
    <text evidence="1">The sequence shown here is derived from an EMBL/GenBank/DDBJ whole genome shotgun (WGS) entry which is preliminary data.</text>
</comment>
<keyword evidence="2" id="KW-1185">Reference proteome</keyword>
<dbReference type="OrthoDB" id="6928021at2"/>